<evidence type="ECO:0000256" key="1">
    <source>
        <dbReference type="SAM" id="MobiDB-lite"/>
    </source>
</evidence>
<dbReference type="Proteomes" id="UP000728185">
    <property type="component" value="Unassembled WGS sequence"/>
</dbReference>
<evidence type="ECO:0000313" key="4">
    <source>
        <dbReference type="Proteomes" id="UP000728185"/>
    </source>
</evidence>
<accession>A0A8E0VN77</accession>
<feature type="compositionally biased region" description="Polar residues" evidence="1">
    <location>
        <begin position="83"/>
        <end position="92"/>
    </location>
</feature>
<evidence type="ECO:0000313" key="3">
    <source>
        <dbReference type="EMBL" id="KAA0198135.1"/>
    </source>
</evidence>
<dbReference type="OrthoDB" id="6243591at2759"/>
<evidence type="ECO:0000256" key="2">
    <source>
        <dbReference type="SAM" id="SignalP"/>
    </source>
</evidence>
<gene>
    <name evidence="3" type="ORF">FBUS_06153</name>
</gene>
<dbReference type="EMBL" id="LUCM01001916">
    <property type="protein sequence ID" value="KAA0198135.1"/>
    <property type="molecule type" value="Genomic_DNA"/>
</dbReference>
<keyword evidence="2" id="KW-0732">Signal</keyword>
<organism evidence="3 4">
    <name type="scientific">Fasciolopsis buskii</name>
    <dbReference type="NCBI Taxonomy" id="27845"/>
    <lineage>
        <taxon>Eukaryota</taxon>
        <taxon>Metazoa</taxon>
        <taxon>Spiralia</taxon>
        <taxon>Lophotrochozoa</taxon>
        <taxon>Platyhelminthes</taxon>
        <taxon>Trematoda</taxon>
        <taxon>Digenea</taxon>
        <taxon>Plagiorchiida</taxon>
        <taxon>Echinostomata</taxon>
        <taxon>Echinostomatoidea</taxon>
        <taxon>Fasciolidae</taxon>
        <taxon>Fasciolopsis</taxon>
    </lineage>
</organism>
<comment type="caution">
    <text evidence="3">The sequence shown here is derived from an EMBL/GenBank/DDBJ whole genome shotgun (WGS) entry which is preliminary data.</text>
</comment>
<sequence>MLLRKLLLILLFSGPERSPKRSESLSKLKSYPTDIHTNPSCISSTTNIKPKKCHVAFNLQSNKCLIYREDEPVTQHHPLIQGYVSSSGNTPGEQEHGKPACSAHVRSPQNASSPERLVSGWSEAVSTTGSLMSFWYHPTVETN</sequence>
<name>A0A8E0VN77_9TREM</name>
<feature type="signal peptide" evidence="2">
    <location>
        <begin position="1"/>
        <end position="18"/>
    </location>
</feature>
<proteinExistence type="predicted"/>
<protein>
    <submittedName>
        <fullName evidence="3">Uncharacterized protein</fullName>
    </submittedName>
</protein>
<feature type="chain" id="PRO_5034367832" evidence="2">
    <location>
        <begin position="19"/>
        <end position="143"/>
    </location>
</feature>
<reference evidence="3" key="1">
    <citation type="submission" date="2019-05" db="EMBL/GenBank/DDBJ databases">
        <title>Annotation for the trematode Fasciolopsis buski.</title>
        <authorList>
            <person name="Choi Y.-J."/>
        </authorList>
    </citation>
    <scope>NUCLEOTIDE SEQUENCE</scope>
    <source>
        <strain evidence="3">HT</strain>
        <tissue evidence="3">Whole worm</tissue>
    </source>
</reference>
<dbReference type="AlphaFoldDB" id="A0A8E0VN77"/>
<keyword evidence="4" id="KW-1185">Reference proteome</keyword>
<feature type="region of interest" description="Disordered" evidence="1">
    <location>
        <begin position="80"/>
        <end position="117"/>
    </location>
</feature>